<evidence type="ECO:0000313" key="8">
    <source>
        <dbReference type="Proteomes" id="UP000822688"/>
    </source>
</evidence>
<dbReference type="PROSITE" id="PS00108">
    <property type="entry name" value="PROTEIN_KINASE_ST"/>
    <property type="match status" value="1"/>
</dbReference>
<evidence type="ECO:0000313" key="7">
    <source>
        <dbReference type="EMBL" id="KAG0592235.1"/>
    </source>
</evidence>
<evidence type="ECO:0000256" key="5">
    <source>
        <dbReference type="PROSITE-ProRule" id="PRU10141"/>
    </source>
</evidence>
<organism evidence="7 8">
    <name type="scientific">Ceratodon purpureus</name>
    <name type="common">Fire moss</name>
    <name type="synonym">Dicranum purpureum</name>
    <dbReference type="NCBI Taxonomy" id="3225"/>
    <lineage>
        <taxon>Eukaryota</taxon>
        <taxon>Viridiplantae</taxon>
        <taxon>Streptophyta</taxon>
        <taxon>Embryophyta</taxon>
        <taxon>Bryophyta</taxon>
        <taxon>Bryophytina</taxon>
        <taxon>Bryopsida</taxon>
        <taxon>Dicranidae</taxon>
        <taxon>Pseudoditrichales</taxon>
        <taxon>Ditrichaceae</taxon>
        <taxon>Ceratodon</taxon>
    </lineage>
</organism>
<evidence type="ECO:0000259" key="6">
    <source>
        <dbReference type="PROSITE" id="PS50011"/>
    </source>
</evidence>
<name>A0A8T0J9Q5_CERPU</name>
<dbReference type="GO" id="GO:0004674">
    <property type="term" value="F:protein serine/threonine kinase activity"/>
    <property type="evidence" value="ECO:0007669"/>
    <property type="project" value="TreeGrafter"/>
</dbReference>
<dbReference type="SUPFAM" id="SSF56112">
    <property type="entry name" value="Protein kinase-like (PK-like)"/>
    <property type="match status" value="1"/>
</dbReference>
<proteinExistence type="predicted"/>
<dbReference type="Pfam" id="PF00069">
    <property type="entry name" value="Pkinase"/>
    <property type="match status" value="1"/>
</dbReference>
<dbReference type="Proteomes" id="UP000822688">
    <property type="component" value="Chromosome 1"/>
</dbReference>
<dbReference type="SMART" id="SM00220">
    <property type="entry name" value="S_TKc"/>
    <property type="match status" value="1"/>
</dbReference>
<dbReference type="PANTHER" id="PTHR44329:SF260">
    <property type="entry name" value="PROTEIN KINASE DOMAIN-CONTAINING PROTEIN"/>
    <property type="match status" value="1"/>
</dbReference>
<dbReference type="PROSITE" id="PS00107">
    <property type="entry name" value="PROTEIN_KINASE_ATP"/>
    <property type="match status" value="1"/>
</dbReference>
<protein>
    <recommendedName>
        <fullName evidence="6">Protein kinase domain-containing protein</fullName>
    </recommendedName>
</protein>
<dbReference type="PANTHER" id="PTHR44329">
    <property type="entry name" value="SERINE/THREONINE-PROTEIN KINASE TNNI3K-RELATED"/>
    <property type="match status" value="1"/>
</dbReference>
<evidence type="ECO:0000256" key="4">
    <source>
        <dbReference type="ARBA" id="ARBA00022840"/>
    </source>
</evidence>
<keyword evidence="2 5" id="KW-0547">Nucleotide-binding</keyword>
<accession>A0A8T0J9Q5</accession>
<dbReference type="InterPro" id="IPR017441">
    <property type="entry name" value="Protein_kinase_ATP_BS"/>
</dbReference>
<dbReference type="Gene3D" id="1.10.510.10">
    <property type="entry name" value="Transferase(Phosphotransferase) domain 1"/>
    <property type="match status" value="1"/>
</dbReference>
<evidence type="ECO:0000256" key="1">
    <source>
        <dbReference type="ARBA" id="ARBA00022679"/>
    </source>
</evidence>
<dbReference type="InterPro" id="IPR008271">
    <property type="entry name" value="Ser/Thr_kinase_AS"/>
</dbReference>
<keyword evidence="1" id="KW-0808">Transferase</keyword>
<evidence type="ECO:0000256" key="3">
    <source>
        <dbReference type="ARBA" id="ARBA00022777"/>
    </source>
</evidence>
<dbReference type="InterPro" id="IPR000719">
    <property type="entry name" value="Prot_kinase_dom"/>
</dbReference>
<reference evidence="7" key="1">
    <citation type="submission" date="2020-06" db="EMBL/GenBank/DDBJ databases">
        <title>WGS assembly of Ceratodon purpureus strain R40.</title>
        <authorList>
            <person name="Carey S.B."/>
            <person name="Jenkins J."/>
            <person name="Shu S."/>
            <person name="Lovell J.T."/>
            <person name="Sreedasyam A."/>
            <person name="Maumus F."/>
            <person name="Tiley G.P."/>
            <person name="Fernandez-Pozo N."/>
            <person name="Barry K."/>
            <person name="Chen C."/>
            <person name="Wang M."/>
            <person name="Lipzen A."/>
            <person name="Daum C."/>
            <person name="Saski C.A."/>
            <person name="Payton A.C."/>
            <person name="Mcbreen J.C."/>
            <person name="Conrad R.E."/>
            <person name="Kollar L.M."/>
            <person name="Olsson S."/>
            <person name="Huttunen S."/>
            <person name="Landis J.B."/>
            <person name="Wickett N.J."/>
            <person name="Johnson M.G."/>
            <person name="Rensing S.A."/>
            <person name="Grimwood J."/>
            <person name="Schmutz J."/>
            <person name="Mcdaniel S.F."/>
        </authorList>
    </citation>
    <scope>NUCLEOTIDE SEQUENCE</scope>
    <source>
        <strain evidence="7">R40</strain>
    </source>
</reference>
<evidence type="ECO:0000256" key="2">
    <source>
        <dbReference type="ARBA" id="ARBA00022741"/>
    </source>
</evidence>
<dbReference type="GO" id="GO:0005524">
    <property type="term" value="F:ATP binding"/>
    <property type="evidence" value="ECO:0007669"/>
    <property type="project" value="UniProtKB-UniRule"/>
</dbReference>
<sequence length="796" mass="90682">MAFVQDGFLGLFLGAMKQIWCTIRVSCWKSSAEEGELELLMYPNTSVSDEVDLPIQEFQFNIKLCKRLVRKIAKTRKHIEDHGPFTNNQVLQELDLVMKRAEYLLHKCMCKKPKHSWLYAAVALVDMKEDVMEIELDLAWWTSLLSISSPVLDTADWKEDNVVTMALEQLKTLYNKLSAEGSSLRTAASTDKRNLQAMLARMYNKGAVSAKGKEVYFLAMYLLSRLNQYNTVDSVDEDSTFVDQHFRALRRTESGLGSGAYGKVVEVIWLQRVKCALKIIKAERGSSIPDQLKKEGNILKYCCHPNIVQYIWSWEQENKDNENVSHILMERMHTDLSTLIEKQTKDEVGPPFELPVAIDIMLQIAKAMRYIHSKKITHRDLKPGNVLVQLPETGKLPRGAYVLVKLADFGVSKSYSGTETFSSQTAKQGTSLYAAPEVFLPPALDPPKLPRRAKFPPRADVWSFAVTCSEILTGRCPFTGIQRGNLHHRIMEEGIRPALPHDLPIYLRFCITSCWNKFPVHRPNFQNVCRMLCLAKAMSLGILPIDFSTRSLLRSNNPMWQSALHPTAHRTGHEVGETYILIGTSFKCYKNKSMEEELVEERRRGYYQTGLGIQAVQDEYRFLKPIEKTIMQGCCWAKRMQGIAYGCLTGIFVSSKSESELRKLYVKTVEGGFIGETDHESKTQEIDKHMWGEKNLDKTRRGIRHVGCFYSLGESGEKRYAYLYFKYGLSHPALISHLWHEDSLQLGDWNTADLASADKKVLGSKIFTCREREQHLTFYLAVSPEAGVKSDTEEAS</sequence>
<dbReference type="InterPro" id="IPR011009">
    <property type="entry name" value="Kinase-like_dom_sf"/>
</dbReference>
<gene>
    <name evidence="7" type="ORF">KC19_1G236300</name>
</gene>
<dbReference type="InterPro" id="IPR051681">
    <property type="entry name" value="Ser/Thr_Kinases-Pseudokinases"/>
</dbReference>
<dbReference type="AlphaFoldDB" id="A0A8T0J9Q5"/>
<comment type="caution">
    <text evidence="7">The sequence shown here is derived from an EMBL/GenBank/DDBJ whole genome shotgun (WGS) entry which is preliminary data.</text>
</comment>
<keyword evidence="3" id="KW-0418">Kinase</keyword>
<keyword evidence="4 5" id="KW-0067">ATP-binding</keyword>
<feature type="domain" description="Protein kinase" evidence="6">
    <location>
        <begin position="250"/>
        <end position="534"/>
    </location>
</feature>
<dbReference type="EMBL" id="CM026421">
    <property type="protein sequence ID" value="KAG0592235.1"/>
    <property type="molecule type" value="Genomic_DNA"/>
</dbReference>
<feature type="binding site" evidence="5">
    <location>
        <position position="278"/>
    </location>
    <ligand>
        <name>ATP</name>
        <dbReference type="ChEBI" id="CHEBI:30616"/>
    </ligand>
</feature>
<dbReference type="Gene3D" id="3.30.200.20">
    <property type="entry name" value="Phosphorylase Kinase, domain 1"/>
    <property type="match status" value="1"/>
</dbReference>
<dbReference type="PROSITE" id="PS50011">
    <property type="entry name" value="PROTEIN_KINASE_DOM"/>
    <property type="match status" value="1"/>
</dbReference>
<keyword evidence="8" id="KW-1185">Reference proteome</keyword>